<evidence type="ECO:0000313" key="6">
    <source>
        <dbReference type="Proteomes" id="UP000237056"/>
    </source>
</evidence>
<sequence>MSIITLTTDYGHKDYFVGAIKGKLIAAEKNITVVDISHDIDPFNIAEASYILGRAYQGFPVGTIHIIGVDVEKNHENQHVAIKWNDHYFIGADNGILSMMLQGSTPQEMVTLNLGESVKDLSDIDIILYSALHLVHTKSLESIGTTTTSLKSISQLQASISTDAKIISGNIIYIDHFGNAVSNITRELFYKNVNGRTFEIKFKRNKISTIYTKYSDIAVGTNYPIKNYEGLQMALFNEAGFLEIAIFKSNPNVGSAKSLLGLNYHDVITIEFN</sequence>
<dbReference type="EMBL" id="PQNY01000006">
    <property type="protein sequence ID" value="POS01994.1"/>
    <property type="molecule type" value="Genomic_DNA"/>
</dbReference>
<evidence type="ECO:0008006" key="7">
    <source>
        <dbReference type="Google" id="ProtNLM"/>
    </source>
</evidence>
<dbReference type="InterPro" id="IPR046469">
    <property type="entry name" value="SAM_HAT_N"/>
</dbReference>
<dbReference type="Pfam" id="PF01887">
    <property type="entry name" value="SAM_HAT_N"/>
    <property type="match status" value="1"/>
</dbReference>
<dbReference type="AlphaFoldDB" id="A0A2S4N8H8"/>
<dbReference type="Pfam" id="PF20257">
    <property type="entry name" value="SAM_HAT_C"/>
    <property type="match status" value="1"/>
</dbReference>
<dbReference type="OrthoDB" id="9792195at2"/>
<gene>
    <name evidence="5" type="ORF">Q361_10656</name>
</gene>
<evidence type="ECO:0000259" key="4">
    <source>
        <dbReference type="Pfam" id="PF20257"/>
    </source>
</evidence>
<dbReference type="Gene3D" id="3.40.50.10790">
    <property type="entry name" value="S-adenosyl-l-methionine hydroxide adenosyltransferase, N-terminal"/>
    <property type="match status" value="1"/>
</dbReference>
<dbReference type="PANTHER" id="PTHR35092:SF1">
    <property type="entry name" value="CHLORINASE MJ1651"/>
    <property type="match status" value="1"/>
</dbReference>
<evidence type="ECO:0000313" key="5">
    <source>
        <dbReference type="EMBL" id="POS01994.1"/>
    </source>
</evidence>
<dbReference type="RefSeq" id="WP_103725767.1">
    <property type="nucleotide sequence ID" value="NZ_PQNY01000006.1"/>
</dbReference>
<evidence type="ECO:0000256" key="2">
    <source>
        <dbReference type="ARBA" id="ARBA00024035"/>
    </source>
</evidence>
<dbReference type="InterPro" id="IPR023228">
    <property type="entry name" value="SAM_OH_AdoTrfase_N_sf"/>
</dbReference>
<accession>A0A2S4N8H8</accession>
<dbReference type="PIRSF" id="PIRSF006779">
    <property type="entry name" value="UCP006779"/>
    <property type="match status" value="1"/>
</dbReference>
<dbReference type="InterPro" id="IPR023227">
    <property type="entry name" value="SAM_OH_AdoTrfase_C_sf"/>
</dbReference>
<name>A0A2S4N8H8_9FLAO</name>
<reference evidence="5 6" key="1">
    <citation type="submission" date="2018-01" db="EMBL/GenBank/DDBJ databases">
        <title>Genomic Encyclopedia of Type Strains, Phase I: the one thousand microbial genomes (KMG-I) project.</title>
        <authorList>
            <person name="Goeker M."/>
        </authorList>
    </citation>
    <scope>NUCLEOTIDE SEQUENCE [LARGE SCALE GENOMIC DNA]</scope>
    <source>
        <strain evidence="5 6">DSM 17960</strain>
    </source>
</reference>
<dbReference type="SUPFAM" id="SSF101852">
    <property type="entry name" value="Bacterial fluorinating enzyme, C-terminal domain"/>
    <property type="match status" value="1"/>
</dbReference>
<protein>
    <recommendedName>
        <fullName evidence="7">S-adenosyl-l-methionine hydroxide adenosyltransferase</fullName>
    </recommendedName>
</protein>
<feature type="domain" description="S-adenosyl-l-methionine hydroxide adenosyltransferase C-terminal" evidence="4">
    <location>
        <begin position="169"/>
        <end position="268"/>
    </location>
</feature>
<proteinExistence type="inferred from homology"/>
<evidence type="ECO:0000256" key="1">
    <source>
        <dbReference type="ARBA" id="ARBA00022691"/>
    </source>
</evidence>
<organism evidence="5 6">
    <name type="scientific">Flavobacterium croceum DSM 17960</name>
    <dbReference type="NCBI Taxonomy" id="1121886"/>
    <lineage>
        <taxon>Bacteria</taxon>
        <taxon>Pseudomonadati</taxon>
        <taxon>Bacteroidota</taxon>
        <taxon>Flavobacteriia</taxon>
        <taxon>Flavobacteriales</taxon>
        <taxon>Flavobacteriaceae</taxon>
        <taxon>Flavobacterium</taxon>
    </lineage>
</organism>
<dbReference type="InterPro" id="IPR002747">
    <property type="entry name" value="SAM_OH_AdoTrfase"/>
</dbReference>
<keyword evidence="6" id="KW-1185">Reference proteome</keyword>
<dbReference type="PANTHER" id="PTHR35092">
    <property type="entry name" value="CHLORINASE MJ1651"/>
    <property type="match status" value="1"/>
</dbReference>
<feature type="domain" description="S-adenosyl-l-methionine hydroxide adenosyltransferase N-terminal" evidence="3">
    <location>
        <begin position="4"/>
        <end position="144"/>
    </location>
</feature>
<comment type="caution">
    <text evidence="5">The sequence shown here is derived from an EMBL/GenBank/DDBJ whole genome shotgun (WGS) entry which is preliminary data.</text>
</comment>
<dbReference type="InterPro" id="IPR046470">
    <property type="entry name" value="SAM_HAT_C"/>
</dbReference>
<dbReference type="Proteomes" id="UP000237056">
    <property type="component" value="Unassembled WGS sequence"/>
</dbReference>
<comment type="similarity">
    <text evidence="2">Belongs to the SAM hydrolase / SAM-dependent halogenase family.</text>
</comment>
<dbReference type="SUPFAM" id="SSF102522">
    <property type="entry name" value="Bacterial fluorinating enzyme, N-terminal domain"/>
    <property type="match status" value="1"/>
</dbReference>
<dbReference type="Gene3D" id="2.40.30.90">
    <property type="entry name" value="Bacterial fluorinating enzyme like"/>
    <property type="match status" value="1"/>
</dbReference>
<evidence type="ECO:0000259" key="3">
    <source>
        <dbReference type="Pfam" id="PF01887"/>
    </source>
</evidence>
<keyword evidence="1" id="KW-0949">S-adenosyl-L-methionine</keyword>